<organism evidence="8 9">
    <name type="scientific">Allonocardiopsis opalescens</name>
    <dbReference type="NCBI Taxonomy" id="1144618"/>
    <lineage>
        <taxon>Bacteria</taxon>
        <taxon>Bacillati</taxon>
        <taxon>Actinomycetota</taxon>
        <taxon>Actinomycetes</taxon>
        <taxon>Streptosporangiales</taxon>
        <taxon>Allonocardiopsis</taxon>
    </lineage>
</organism>
<keyword evidence="5" id="KW-0046">Antibiotic resistance</keyword>
<dbReference type="RefSeq" id="WP_211302887.1">
    <property type="nucleotide sequence ID" value="NZ_PVZC01000004.1"/>
</dbReference>
<evidence type="ECO:0000313" key="9">
    <source>
        <dbReference type="Proteomes" id="UP000237846"/>
    </source>
</evidence>
<keyword evidence="4 6" id="KW-0472">Membrane</keyword>
<dbReference type="PRINTS" id="PR00164">
    <property type="entry name" value="ABC2TRNSPORT"/>
</dbReference>
<proteinExistence type="inferred from homology"/>
<evidence type="ECO:0000256" key="4">
    <source>
        <dbReference type="ARBA" id="ARBA00023136"/>
    </source>
</evidence>
<dbReference type="EMBL" id="PVZC01000004">
    <property type="protein sequence ID" value="PRX99045.1"/>
    <property type="molecule type" value="Genomic_DNA"/>
</dbReference>
<dbReference type="PIRSF" id="PIRSF006648">
    <property type="entry name" value="DrrB"/>
    <property type="match status" value="1"/>
</dbReference>
<keyword evidence="9" id="KW-1185">Reference proteome</keyword>
<accession>A0A2T0Q5E0</accession>
<dbReference type="Proteomes" id="UP000237846">
    <property type="component" value="Unassembled WGS sequence"/>
</dbReference>
<feature type="transmembrane region" description="Helical" evidence="6">
    <location>
        <begin position="139"/>
        <end position="159"/>
    </location>
</feature>
<dbReference type="GO" id="GO:0046677">
    <property type="term" value="P:response to antibiotic"/>
    <property type="evidence" value="ECO:0007669"/>
    <property type="project" value="UniProtKB-KW"/>
</dbReference>
<sequence>MTMLLKLTAVESRLMLRDVAWLFTLGVPLFVMLGFGLPFALSPGGPPPEAVSGIESLVVTAVTIALGLVGLYMVPTALAAYREKAILRRLSTTPARPAALLAVQLLLQLVLAVVSLVLLVGTAALLLGTGLPERPAALLGVHLLGAAGTFAIGLLIAAVAPTAQAANGIGVLLYFPLAFLSGLMLPREQMPAALAAVGEFTPLGAFRSAAEAAWTGADQQVLPLVIMAGYAVAVGAAAVRFFRWE</sequence>
<dbReference type="GO" id="GO:0140359">
    <property type="term" value="F:ABC-type transporter activity"/>
    <property type="evidence" value="ECO:0007669"/>
    <property type="project" value="InterPro"/>
</dbReference>
<evidence type="ECO:0000313" key="8">
    <source>
        <dbReference type="EMBL" id="PRX99045.1"/>
    </source>
</evidence>
<keyword evidence="3 6" id="KW-1133">Transmembrane helix</keyword>
<feature type="domain" description="ABC transmembrane type-2" evidence="7">
    <location>
        <begin position="19"/>
        <end position="245"/>
    </location>
</feature>
<feature type="transmembrane region" description="Helical" evidence="6">
    <location>
        <begin position="61"/>
        <end position="81"/>
    </location>
</feature>
<dbReference type="InterPro" id="IPR013525">
    <property type="entry name" value="ABC2_TM"/>
</dbReference>
<evidence type="ECO:0000256" key="6">
    <source>
        <dbReference type="RuleBase" id="RU361157"/>
    </source>
</evidence>
<protein>
    <recommendedName>
        <fullName evidence="6">Transport permease protein</fullName>
    </recommendedName>
</protein>
<keyword evidence="2 6" id="KW-0812">Transmembrane</keyword>
<dbReference type="Pfam" id="PF01061">
    <property type="entry name" value="ABC2_membrane"/>
    <property type="match status" value="1"/>
</dbReference>
<evidence type="ECO:0000256" key="2">
    <source>
        <dbReference type="ARBA" id="ARBA00022692"/>
    </source>
</evidence>
<dbReference type="InterPro" id="IPR052902">
    <property type="entry name" value="ABC-2_transporter"/>
</dbReference>
<evidence type="ECO:0000256" key="1">
    <source>
        <dbReference type="ARBA" id="ARBA00004141"/>
    </source>
</evidence>
<reference evidence="8 9" key="1">
    <citation type="submission" date="2018-03" db="EMBL/GenBank/DDBJ databases">
        <title>Genomic Encyclopedia of Archaeal and Bacterial Type Strains, Phase II (KMG-II): from individual species to whole genera.</title>
        <authorList>
            <person name="Goeker M."/>
        </authorList>
    </citation>
    <scope>NUCLEOTIDE SEQUENCE [LARGE SCALE GENOMIC DNA]</scope>
    <source>
        <strain evidence="8 9">DSM 45601</strain>
    </source>
</reference>
<dbReference type="InterPro" id="IPR000412">
    <property type="entry name" value="ABC_2_transport"/>
</dbReference>
<dbReference type="PANTHER" id="PTHR43027">
    <property type="entry name" value="DOXORUBICIN RESISTANCE ABC TRANSPORTER PERMEASE PROTEIN DRRC-RELATED"/>
    <property type="match status" value="1"/>
</dbReference>
<dbReference type="AlphaFoldDB" id="A0A2T0Q5E0"/>
<evidence type="ECO:0000256" key="5">
    <source>
        <dbReference type="ARBA" id="ARBA00023251"/>
    </source>
</evidence>
<comment type="caution">
    <text evidence="8">The sequence shown here is derived from an EMBL/GenBank/DDBJ whole genome shotgun (WGS) entry which is preliminary data.</text>
</comment>
<comment type="similarity">
    <text evidence="6">Belongs to the ABC-2 integral membrane protein family.</text>
</comment>
<dbReference type="InterPro" id="IPR047817">
    <property type="entry name" value="ABC2_TM_bact-type"/>
</dbReference>
<keyword evidence="6" id="KW-0813">Transport</keyword>
<keyword evidence="6" id="KW-1003">Cell membrane</keyword>
<feature type="transmembrane region" description="Helical" evidence="6">
    <location>
        <begin position="101"/>
        <end position="127"/>
    </location>
</feature>
<feature type="transmembrane region" description="Helical" evidence="6">
    <location>
        <begin position="221"/>
        <end position="242"/>
    </location>
</feature>
<dbReference type="GO" id="GO:0043190">
    <property type="term" value="C:ATP-binding cassette (ABC) transporter complex"/>
    <property type="evidence" value="ECO:0007669"/>
    <property type="project" value="InterPro"/>
</dbReference>
<gene>
    <name evidence="8" type="ORF">CLV72_104625</name>
</gene>
<name>A0A2T0Q5E0_9ACTN</name>
<dbReference type="PROSITE" id="PS51012">
    <property type="entry name" value="ABC_TM2"/>
    <property type="match status" value="1"/>
</dbReference>
<dbReference type="PANTHER" id="PTHR43027:SF2">
    <property type="entry name" value="TRANSPORT PERMEASE PROTEIN"/>
    <property type="match status" value="1"/>
</dbReference>
<feature type="transmembrane region" description="Helical" evidence="6">
    <location>
        <begin position="20"/>
        <end position="41"/>
    </location>
</feature>
<feature type="transmembrane region" description="Helical" evidence="6">
    <location>
        <begin position="166"/>
        <end position="185"/>
    </location>
</feature>
<evidence type="ECO:0000259" key="7">
    <source>
        <dbReference type="PROSITE" id="PS51012"/>
    </source>
</evidence>
<comment type="subcellular location">
    <subcellularLocation>
        <location evidence="6">Cell membrane</location>
        <topology evidence="6">Multi-pass membrane protein</topology>
    </subcellularLocation>
    <subcellularLocation>
        <location evidence="1">Membrane</location>
        <topology evidence="1">Multi-pass membrane protein</topology>
    </subcellularLocation>
</comment>
<evidence type="ECO:0000256" key="3">
    <source>
        <dbReference type="ARBA" id="ARBA00022989"/>
    </source>
</evidence>